<dbReference type="Gene3D" id="1.20.120.520">
    <property type="entry name" value="nmb1532 protein domain like"/>
    <property type="match status" value="1"/>
</dbReference>
<dbReference type="AlphaFoldDB" id="A0A7W9BG50"/>
<dbReference type="PANTHER" id="PTHR35585:SF1">
    <property type="entry name" value="HHE DOMAIN PROTEIN (AFU_ORTHOLOGUE AFUA_4G00730)"/>
    <property type="match status" value="1"/>
</dbReference>
<protein>
    <recommendedName>
        <fullName evidence="3">Hemerythrin-like domain-containing protein</fullName>
    </recommendedName>
</protein>
<keyword evidence="2" id="KW-0472">Membrane</keyword>
<reference evidence="4 5" key="1">
    <citation type="submission" date="2020-08" db="EMBL/GenBank/DDBJ databases">
        <title>Genomic Encyclopedia of Type Strains, Phase IV (KMG-IV): sequencing the most valuable type-strain genomes for metagenomic binning, comparative biology and taxonomic classification.</title>
        <authorList>
            <person name="Goeker M."/>
        </authorList>
    </citation>
    <scope>NUCLEOTIDE SEQUENCE [LARGE SCALE GENOMIC DNA]</scope>
    <source>
        <strain evidence="4 5">DSM 100044</strain>
    </source>
</reference>
<evidence type="ECO:0000313" key="4">
    <source>
        <dbReference type="EMBL" id="MBB5716577.1"/>
    </source>
</evidence>
<keyword evidence="2" id="KW-0812">Transmembrane</keyword>
<proteinExistence type="predicted"/>
<dbReference type="PANTHER" id="PTHR35585">
    <property type="entry name" value="HHE DOMAIN PROTEIN (AFU_ORTHOLOGUE AFUA_4G00730)"/>
    <property type="match status" value="1"/>
</dbReference>
<dbReference type="Proteomes" id="UP000546200">
    <property type="component" value="Unassembled WGS sequence"/>
</dbReference>
<evidence type="ECO:0000313" key="5">
    <source>
        <dbReference type="Proteomes" id="UP000546200"/>
    </source>
</evidence>
<comment type="caution">
    <text evidence="4">The sequence shown here is derived from an EMBL/GenBank/DDBJ whole genome shotgun (WGS) entry which is preliminary data.</text>
</comment>
<dbReference type="InterPro" id="IPR012312">
    <property type="entry name" value="Hemerythrin-like"/>
</dbReference>
<organism evidence="4 5">
    <name type="scientific">Sphingomonas aerophila</name>
    <dbReference type="NCBI Taxonomy" id="1344948"/>
    <lineage>
        <taxon>Bacteria</taxon>
        <taxon>Pseudomonadati</taxon>
        <taxon>Pseudomonadota</taxon>
        <taxon>Alphaproteobacteria</taxon>
        <taxon>Sphingomonadales</taxon>
        <taxon>Sphingomonadaceae</taxon>
        <taxon>Sphingomonas</taxon>
    </lineage>
</organism>
<dbReference type="Pfam" id="PF01814">
    <property type="entry name" value="Hemerythrin"/>
    <property type="match status" value="1"/>
</dbReference>
<keyword evidence="2" id="KW-1133">Transmembrane helix</keyword>
<accession>A0A7W9BG50</accession>
<evidence type="ECO:0000259" key="3">
    <source>
        <dbReference type="Pfam" id="PF01814"/>
    </source>
</evidence>
<evidence type="ECO:0000256" key="2">
    <source>
        <dbReference type="SAM" id="Phobius"/>
    </source>
</evidence>
<evidence type="ECO:0000256" key="1">
    <source>
        <dbReference type="SAM" id="MobiDB-lite"/>
    </source>
</evidence>
<dbReference type="EMBL" id="JACIJK010000012">
    <property type="protein sequence ID" value="MBB5716577.1"/>
    <property type="molecule type" value="Genomic_DNA"/>
</dbReference>
<feature type="domain" description="Hemerythrin-like" evidence="3">
    <location>
        <begin position="22"/>
        <end position="134"/>
    </location>
</feature>
<keyword evidence="5" id="KW-1185">Reference proteome</keyword>
<gene>
    <name evidence="4" type="ORF">FHS94_003447</name>
</gene>
<feature type="region of interest" description="Disordered" evidence="1">
    <location>
        <begin position="257"/>
        <end position="276"/>
    </location>
</feature>
<feature type="compositionally biased region" description="Basic and acidic residues" evidence="1">
    <location>
        <begin position="267"/>
        <end position="276"/>
    </location>
</feature>
<dbReference type="RefSeq" id="WP_184059976.1">
    <property type="nucleotide sequence ID" value="NZ_JACIJK010000012.1"/>
</dbReference>
<feature type="transmembrane region" description="Helical" evidence="2">
    <location>
        <begin position="239"/>
        <end position="257"/>
    </location>
</feature>
<sequence length="276" mass="30443">MRSLAQQDVAEMGGRWSVLSRQKADHVELDRLLGCLAEAPPSGQPAVLLRIYRLVFPHAFAEEAVLWPAIRRVLPDGQELTLRVEQEHQQINQLVTRLEALEPGTPDHADVLARVVDLLRADVRDEEDLLLPRLQEKLSPAQLRSLGFAWEAVKRIAPTRAHPVVARRPPGNVLSALPLTILDRSRDHVEAALHRGRHARRALTKAGDALARTSRAVENLPGMDRGEDPSTHIPRRRSPWGVIALVAVAGAAVGAGLRAQRGGTARRPTEHAKEVR</sequence>
<name>A0A7W9BG50_9SPHN</name>